<feature type="region of interest" description="Disordered" evidence="1">
    <location>
        <begin position="313"/>
        <end position="362"/>
    </location>
</feature>
<organism evidence="3 4">
    <name type="scientific">Cuscuta campestris</name>
    <dbReference type="NCBI Taxonomy" id="132261"/>
    <lineage>
        <taxon>Eukaryota</taxon>
        <taxon>Viridiplantae</taxon>
        <taxon>Streptophyta</taxon>
        <taxon>Embryophyta</taxon>
        <taxon>Tracheophyta</taxon>
        <taxon>Spermatophyta</taxon>
        <taxon>Magnoliopsida</taxon>
        <taxon>eudicotyledons</taxon>
        <taxon>Gunneridae</taxon>
        <taxon>Pentapetalae</taxon>
        <taxon>asterids</taxon>
        <taxon>lamiids</taxon>
        <taxon>Solanales</taxon>
        <taxon>Convolvulaceae</taxon>
        <taxon>Cuscuteae</taxon>
        <taxon>Cuscuta</taxon>
        <taxon>Cuscuta subgen. Grammica</taxon>
        <taxon>Cuscuta sect. Cleistogrammica</taxon>
    </lineage>
</organism>
<dbReference type="SUPFAM" id="SSF56219">
    <property type="entry name" value="DNase I-like"/>
    <property type="match status" value="1"/>
</dbReference>
<feature type="region of interest" description="Disordered" evidence="1">
    <location>
        <begin position="258"/>
        <end position="281"/>
    </location>
</feature>
<feature type="transmembrane region" description="Helical" evidence="2">
    <location>
        <begin position="36"/>
        <end position="59"/>
    </location>
</feature>
<sequence>MALKCCSCCCCFGFSAHDLGDWFSPPLEERSAARKHYLGVCVLLHFLAETMVLLIALGWKAGEKMEPKLGACLGIPVAPEVMLFNLGWVLCLLLLFGLAGKLPSTLLDHFGWGCWKNRDYLGYEVVLQANWATFSGFGGRFCWLPAYLCIVSEQPRAIVDEGLWDNVVNLCLGNNNLHFTLERAEAIGMNSVRLSSPFIFAAILLVSVACLSLSFAMGKKPKKTTKTPAHSPPPTTTRKKSTKLVVDDELDVVNTVDVGEELSDEEKGEPSAQSSIGTSIDEEEVARALQISLEQNLEAILTDDVDNAIANEQPLNKEIPPDNVSDTPLEQPTNIEEKEKERAPPDTDKSGDKLNEDKVDKPVDGKKSFASFFKKNRAENKGMELHKVVAPKCFIPEEDMLTVEEIWGPCLAKKEINNKKLLINIPPDDFMWDVKSFSTMPVWVKLWNLPMRFWSPNALSHIGSQLGTPMYTDGLTHTVASKLFDEDQAENDELKYQRPNYCRMLINMDLSLIPPTSVEVDFVGGSYVQKVEYEDMPQYCYHCKCFGHDPFNCSVLHEINKRRFNKEQKSKERARVETLKTIMLTEAQVITGRQHQPQKGKDNGKDDENNTMENKGKEKDTSGGVAHNPNDPGPSFTAHAEDDGFTQVGGGKGKLTTHPIRDGKQRTGYNKGGGQTGGYRGDLSGPWAIMGDFNAVISSTERVNCQTQSAYYMTDLRQFRINNALNDANSSGLKFTWNKGYKWAKLDRVLINDEWENMQWDCWAEFREMEVIFDHCLVVLKLMNIQNQGTRPFKFYNMWLKHDDFDTVIRDNWDQRINGTRQYRLCVKLKKLKQPLRLLNKLHFGHISQRAESARKEYSHLMQKLILEPDNPSLLSKSVEL</sequence>
<accession>A0A484KV18</accession>
<keyword evidence="4" id="KW-1185">Reference proteome</keyword>
<dbReference type="InterPro" id="IPR040256">
    <property type="entry name" value="At4g02000-like"/>
</dbReference>
<dbReference type="Gene3D" id="3.60.10.10">
    <property type="entry name" value="Endonuclease/exonuclease/phosphatase"/>
    <property type="match status" value="1"/>
</dbReference>
<dbReference type="PANTHER" id="PTHR31286">
    <property type="entry name" value="GLYCINE-RICH CELL WALL STRUCTURAL PROTEIN 1.8-LIKE"/>
    <property type="match status" value="1"/>
</dbReference>
<feature type="compositionally biased region" description="Polar residues" evidence="1">
    <location>
        <begin position="324"/>
        <end position="334"/>
    </location>
</feature>
<dbReference type="Proteomes" id="UP000595140">
    <property type="component" value="Unassembled WGS sequence"/>
</dbReference>
<feature type="region of interest" description="Disordered" evidence="1">
    <location>
        <begin position="587"/>
        <end position="677"/>
    </location>
</feature>
<evidence type="ECO:0000313" key="3">
    <source>
        <dbReference type="EMBL" id="VFQ67754.1"/>
    </source>
</evidence>
<proteinExistence type="predicted"/>
<dbReference type="EMBL" id="OOIL02000646">
    <property type="protein sequence ID" value="VFQ67754.1"/>
    <property type="molecule type" value="Genomic_DNA"/>
</dbReference>
<keyword evidence="2" id="KW-0472">Membrane</keyword>
<reference evidence="3 4" key="1">
    <citation type="submission" date="2018-04" db="EMBL/GenBank/DDBJ databases">
        <authorList>
            <person name="Vogel A."/>
        </authorList>
    </citation>
    <scope>NUCLEOTIDE SEQUENCE [LARGE SCALE GENOMIC DNA]</scope>
</reference>
<protein>
    <submittedName>
        <fullName evidence="3">Uncharacterized protein</fullName>
    </submittedName>
</protein>
<feature type="compositionally biased region" description="Basic and acidic residues" evidence="1">
    <location>
        <begin position="599"/>
        <end position="621"/>
    </location>
</feature>
<dbReference type="PANTHER" id="PTHR31286:SF180">
    <property type="entry name" value="OS10G0362600 PROTEIN"/>
    <property type="match status" value="1"/>
</dbReference>
<evidence type="ECO:0000256" key="2">
    <source>
        <dbReference type="SAM" id="Phobius"/>
    </source>
</evidence>
<evidence type="ECO:0000256" key="1">
    <source>
        <dbReference type="SAM" id="MobiDB-lite"/>
    </source>
</evidence>
<keyword evidence="2" id="KW-0812">Transmembrane</keyword>
<feature type="compositionally biased region" description="Acidic residues" evidence="1">
    <location>
        <begin position="258"/>
        <end position="267"/>
    </location>
</feature>
<feature type="transmembrane region" description="Helical" evidence="2">
    <location>
        <begin position="198"/>
        <end position="217"/>
    </location>
</feature>
<keyword evidence="2" id="KW-1133">Transmembrane helix</keyword>
<name>A0A484KV18_9ASTE</name>
<feature type="transmembrane region" description="Helical" evidence="2">
    <location>
        <begin position="71"/>
        <end position="99"/>
    </location>
</feature>
<feature type="region of interest" description="Disordered" evidence="1">
    <location>
        <begin position="220"/>
        <end position="242"/>
    </location>
</feature>
<feature type="compositionally biased region" description="Basic and acidic residues" evidence="1">
    <location>
        <begin position="335"/>
        <end position="362"/>
    </location>
</feature>
<dbReference type="AlphaFoldDB" id="A0A484KV18"/>
<evidence type="ECO:0000313" key="4">
    <source>
        <dbReference type="Proteomes" id="UP000595140"/>
    </source>
</evidence>
<dbReference type="OrthoDB" id="1305211at2759"/>
<gene>
    <name evidence="3" type="ORF">CCAM_LOCUS9530</name>
</gene>
<dbReference type="InterPro" id="IPR036691">
    <property type="entry name" value="Endo/exonu/phosph_ase_sf"/>
</dbReference>